<comment type="caution">
    <text evidence="2">The sequence shown here is derived from an EMBL/GenBank/DDBJ whole genome shotgun (WGS) entry which is preliminary data.</text>
</comment>
<accession>A0A2S8Q9K7</accession>
<keyword evidence="1" id="KW-0472">Membrane</keyword>
<keyword evidence="1" id="KW-1133">Transmembrane helix</keyword>
<keyword evidence="3" id="KW-1185">Reference proteome</keyword>
<evidence type="ECO:0000313" key="3">
    <source>
        <dbReference type="Proteomes" id="UP000239550"/>
    </source>
</evidence>
<reference evidence="2 3" key="1">
    <citation type="submission" date="2018-02" db="EMBL/GenBank/DDBJ databases">
        <title>Five New Genomes of Indian Photorhabdus Isolates TSA.</title>
        <authorList>
            <person name="Dubay B."/>
            <person name="Somvanshi V.S."/>
        </authorList>
    </citation>
    <scope>NUCLEOTIDE SEQUENCE [LARGE SCALE GENOMIC DNA]</scope>
    <source>
        <strain evidence="2 3">H1</strain>
    </source>
</reference>
<organism evidence="2 3">
    <name type="scientific">Photorhabdus hindustanensis</name>
    <dbReference type="NCBI Taxonomy" id="2918802"/>
    <lineage>
        <taxon>Bacteria</taxon>
        <taxon>Pseudomonadati</taxon>
        <taxon>Pseudomonadota</taxon>
        <taxon>Gammaproteobacteria</taxon>
        <taxon>Enterobacterales</taxon>
        <taxon>Morganellaceae</taxon>
        <taxon>Photorhabdus</taxon>
    </lineage>
</organism>
<name>A0A2S8Q9K7_9GAMM</name>
<feature type="transmembrane region" description="Helical" evidence="1">
    <location>
        <begin position="20"/>
        <end position="42"/>
    </location>
</feature>
<proteinExistence type="predicted"/>
<dbReference type="Proteomes" id="UP000239550">
    <property type="component" value="Unassembled WGS sequence"/>
</dbReference>
<dbReference type="EMBL" id="PUWT01000001">
    <property type="protein sequence ID" value="PQQ29931.1"/>
    <property type="molecule type" value="Genomic_DNA"/>
</dbReference>
<evidence type="ECO:0000256" key="1">
    <source>
        <dbReference type="SAM" id="Phobius"/>
    </source>
</evidence>
<dbReference type="AlphaFoldDB" id="A0A2S8Q9K7"/>
<keyword evidence="1" id="KW-0812">Transmembrane</keyword>
<sequence>MHSGLSIAFWHYKSFTCGQLLAILSIIIAIICLQQIPGEYYFDNKSLN</sequence>
<gene>
    <name evidence="2" type="ORF">C6H66_00045</name>
</gene>
<protein>
    <submittedName>
        <fullName evidence="2">Sulfatase</fullName>
    </submittedName>
</protein>
<evidence type="ECO:0000313" key="2">
    <source>
        <dbReference type="EMBL" id="PQQ29931.1"/>
    </source>
</evidence>